<feature type="domain" description="Phage capsid-like C-terminal" evidence="3">
    <location>
        <begin position="111"/>
        <end position="365"/>
    </location>
</feature>
<dbReference type="AlphaFoldDB" id="A0AAP4A3G7"/>
<evidence type="ECO:0000256" key="2">
    <source>
        <dbReference type="SAM" id="MobiDB-lite"/>
    </source>
</evidence>
<proteinExistence type="predicted"/>
<dbReference type="EMBL" id="JARVUX010000001">
    <property type="protein sequence ID" value="MDH2334571.1"/>
    <property type="molecule type" value="Genomic_DNA"/>
</dbReference>
<organism evidence="4 5">
    <name type="scientific">Clostridium perfringens</name>
    <dbReference type="NCBI Taxonomy" id="1502"/>
    <lineage>
        <taxon>Bacteria</taxon>
        <taxon>Bacillati</taxon>
        <taxon>Bacillota</taxon>
        <taxon>Clostridia</taxon>
        <taxon>Eubacteriales</taxon>
        <taxon>Clostridiaceae</taxon>
        <taxon>Clostridium</taxon>
    </lineage>
</organism>
<dbReference type="InterPro" id="IPR024455">
    <property type="entry name" value="Phage_capsid"/>
</dbReference>
<name>A0AAP4A3G7_CLOPF</name>
<reference evidence="4" key="1">
    <citation type="submission" date="2023-04" db="EMBL/GenBank/DDBJ databases">
        <title>Epidemiological investigation of Clostridium perfringens isolated from cattle.</title>
        <authorList>
            <person name="Tian R."/>
        </authorList>
    </citation>
    <scope>NUCLEOTIDE SEQUENCE</scope>
    <source>
        <strain evidence="4">ZWCP172</strain>
    </source>
</reference>
<sequence length="390" mass="43419">MIKRRLELRTIVEKGLEERRNDLIADMEAIVNKAEEETRALSTEEVKNYNDLKKEIEEIDETLRIKEESRTLVNRKSKEGKDKEKKEERTLEEIQEEELRTALNAGTSNKGGLVVGETLSKDIIKVLKDRSAVYSFFDATNVKGKYKILKKSSDGTASWVAEGKVPDSAQKSTTPTLESIILEQHRLYRESAITQQMLNSEEVNLTAFLKEDIADSMIDAIEAAIFKGNGSNQPTGIISGITKKHNLDSRGVIGVDDLKKCKAKIKKSGLKNAKWFMHADTLLAIDLLKDTNGRPLLQPDLTKESDYTLLGLPVECSDALATLETSSENCVIILANKSAYHTNTQKQVVINTYDDSAYKRAGLIGYGSDIYMDGKTKNPDLVAGIFNPGE</sequence>
<evidence type="ECO:0000256" key="1">
    <source>
        <dbReference type="ARBA" id="ARBA00004328"/>
    </source>
</evidence>
<dbReference type="Pfam" id="PF05065">
    <property type="entry name" value="Phage_capsid"/>
    <property type="match status" value="1"/>
</dbReference>
<protein>
    <submittedName>
        <fullName evidence="4">Phage major capsid protein</fullName>
    </submittedName>
</protein>
<dbReference type="SUPFAM" id="SSF56563">
    <property type="entry name" value="Major capsid protein gp5"/>
    <property type="match status" value="1"/>
</dbReference>
<dbReference type="Gene3D" id="3.30.2400.10">
    <property type="entry name" value="Major capsid protein gp5"/>
    <property type="match status" value="1"/>
</dbReference>
<comment type="subcellular location">
    <subcellularLocation>
        <location evidence="1">Virion</location>
    </subcellularLocation>
</comment>
<evidence type="ECO:0000313" key="4">
    <source>
        <dbReference type="EMBL" id="MDH2334571.1"/>
    </source>
</evidence>
<feature type="region of interest" description="Disordered" evidence="2">
    <location>
        <begin position="73"/>
        <end position="94"/>
    </location>
</feature>
<dbReference type="Gene3D" id="3.30.2320.10">
    <property type="entry name" value="hypothetical protein PF0899 domain"/>
    <property type="match status" value="1"/>
</dbReference>
<evidence type="ECO:0000313" key="5">
    <source>
        <dbReference type="Proteomes" id="UP001222958"/>
    </source>
</evidence>
<dbReference type="RefSeq" id="WP_279856515.1">
    <property type="nucleotide sequence ID" value="NZ_JARVUX010000001.1"/>
</dbReference>
<comment type="caution">
    <text evidence="4">The sequence shown here is derived from an EMBL/GenBank/DDBJ whole genome shotgun (WGS) entry which is preliminary data.</text>
</comment>
<gene>
    <name evidence="4" type="ORF">QDQ28_00055</name>
</gene>
<dbReference type="Proteomes" id="UP001222958">
    <property type="component" value="Unassembled WGS sequence"/>
</dbReference>
<dbReference type="NCBIfam" id="TIGR01554">
    <property type="entry name" value="major_cap_HK97"/>
    <property type="match status" value="1"/>
</dbReference>
<accession>A0AAP4A3G7</accession>
<dbReference type="InterPro" id="IPR054612">
    <property type="entry name" value="Phage_capsid-like_C"/>
</dbReference>
<evidence type="ECO:0000259" key="3">
    <source>
        <dbReference type="Pfam" id="PF05065"/>
    </source>
</evidence>